<dbReference type="AlphaFoldDB" id="A0A382PQZ7"/>
<organism evidence="1">
    <name type="scientific">marine metagenome</name>
    <dbReference type="NCBI Taxonomy" id="408172"/>
    <lineage>
        <taxon>unclassified sequences</taxon>
        <taxon>metagenomes</taxon>
        <taxon>ecological metagenomes</taxon>
    </lineage>
</organism>
<dbReference type="InterPro" id="IPR029063">
    <property type="entry name" value="SAM-dependent_MTases_sf"/>
</dbReference>
<dbReference type="SUPFAM" id="SSF53335">
    <property type="entry name" value="S-adenosyl-L-methionine-dependent methyltransferases"/>
    <property type="match status" value="1"/>
</dbReference>
<proteinExistence type="predicted"/>
<dbReference type="EMBL" id="UINC01108747">
    <property type="protein sequence ID" value="SVC75078.1"/>
    <property type="molecule type" value="Genomic_DNA"/>
</dbReference>
<protein>
    <recommendedName>
        <fullName evidence="2">Methyltransferase type 11 domain-containing protein</fullName>
    </recommendedName>
</protein>
<evidence type="ECO:0000313" key="1">
    <source>
        <dbReference type="EMBL" id="SVC75078.1"/>
    </source>
</evidence>
<dbReference type="Gene3D" id="3.40.50.150">
    <property type="entry name" value="Vaccinia Virus protein VP39"/>
    <property type="match status" value="1"/>
</dbReference>
<feature type="non-terminal residue" evidence="1">
    <location>
        <position position="97"/>
    </location>
</feature>
<reference evidence="1" key="1">
    <citation type="submission" date="2018-05" db="EMBL/GenBank/DDBJ databases">
        <authorList>
            <person name="Lanie J.A."/>
            <person name="Ng W.-L."/>
            <person name="Kazmierczak K.M."/>
            <person name="Andrzejewski T.M."/>
            <person name="Davidsen T.M."/>
            <person name="Wayne K.J."/>
            <person name="Tettelin H."/>
            <person name="Glass J.I."/>
            <person name="Rusch D."/>
            <person name="Podicherti R."/>
            <person name="Tsui H.-C.T."/>
            <person name="Winkler M.E."/>
        </authorList>
    </citation>
    <scope>NUCLEOTIDE SEQUENCE</scope>
</reference>
<sequence length="97" mass="10652">MMASIESLVVKISFVGLCVAALTFAESVAAQSERSVQHRVPADYMSFRGAQWLEREERVDQEQPEKVLDAMRLGAGDVVADVGCGSGYYARRIVSRV</sequence>
<evidence type="ECO:0008006" key="2">
    <source>
        <dbReference type="Google" id="ProtNLM"/>
    </source>
</evidence>
<name>A0A382PQZ7_9ZZZZ</name>
<gene>
    <name evidence="1" type="ORF">METZ01_LOCUS327932</name>
</gene>
<accession>A0A382PQZ7</accession>